<evidence type="ECO:0000313" key="10">
    <source>
        <dbReference type="Proteomes" id="UP001218638"/>
    </source>
</evidence>
<dbReference type="AlphaFoldDB" id="A0AAF0I5X4"/>
<sequence length="448" mass="50061">MATVCGLFLGLLPVASADSSVLLPETLFPDLNSLLADASSQSPRILAQRIYDQELEGYEISAKSARLPQLSLGVSQTWGNEKRTGAMGATRADKLYYGFNVSQAIYHWGTIKNGVRVAEIRRLINMGRAQEAYEALAAEVRAQYLQLIVKEFVVTLNQYRLELASEKLIQGRERLTRQAIAPTAIFPLEIAQSRAELTTVQVESELERGKRALARLVGRDTLGISEMPETIPLLPENAGVEMVDTFMAQFRAGELNETREILALKNELKVQRINLHSVRMGLRPRLNLVAGITQDEQNLNTIPVYRYETQYVFGGLSMNWNIFDGFRTKGAVRSALALSRSAQHALDEAEESQWEMINNQAEMIRLSARSLMIEERLYASAEGALEFHREQYGRGEVAESTISTAVDDRNVALLNAMNARYSHLMAIVQFLAYIDADPAVDLFNISSR</sequence>
<evidence type="ECO:0000313" key="9">
    <source>
        <dbReference type="EMBL" id="WED67514.1"/>
    </source>
</evidence>
<keyword evidence="4" id="KW-1134">Transmembrane beta strand</keyword>
<keyword evidence="5" id="KW-0812">Transmembrane</keyword>
<name>A0AAF0I5X4_9BACT</name>
<dbReference type="PANTHER" id="PTHR30026">
    <property type="entry name" value="OUTER MEMBRANE PROTEIN TOLC"/>
    <property type="match status" value="1"/>
</dbReference>
<dbReference type="EMBL" id="CP119075">
    <property type="protein sequence ID" value="WED67514.1"/>
    <property type="molecule type" value="Genomic_DNA"/>
</dbReference>
<dbReference type="GO" id="GO:0015288">
    <property type="term" value="F:porin activity"/>
    <property type="evidence" value="ECO:0007669"/>
    <property type="project" value="TreeGrafter"/>
</dbReference>
<gene>
    <name evidence="9" type="ORF">PXH66_10885</name>
</gene>
<evidence type="ECO:0000256" key="1">
    <source>
        <dbReference type="ARBA" id="ARBA00004442"/>
    </source>
</evidence>
<dbReference type="Pfam" id="PF02321">
    <property type="entry name" value="OEP"/>
    <property type="match status" value="2"/>
</dbReference>
<reference evidence="9" key="1">
    <citation type="submission" date="2023-03" db="EMBL/GenBank/DDBJ databases">
        <title>Lomoglobus Profundus gen. nov., sp. nov., a novel member of the phylum Verrucomicrobia, isolated from deep-marine sediment of South China Sea.</title>
        <authorList>
            <person name="Ahmad T."/>
            <person name="Ishaq S.E."/>
            <person name="Wang F."/>
        </authorList>
    </citation>
    <scope>NUCLEOTIDE SEQUENCE</scope>
    <source>
        <strain evidence="9">LMO-M01</strain>
    </source>
</reference>
<dbReference type="RefSeq" id="WP_330932378.1">
    <property type="nucleotide sequence ID" value="NZ_CP119075.1"/>
</dbReference>
<evidence type="ECO:0000256" key="2">
    <source>
        <dbReference type="ARBA" id="ARBA00007613"/>
    </source>
</evidence>
<feature type="chain" id="PRO_5042283421" evidence="8">
    <location>
        <begin position="18"/>
        <end position="448"/>
    </location>
</feature>
<evidence type="ECO:0000256" key="4">
    <source>
        <dbReference type="ARBA" id="ARBA00022452"/>
    </source>
</evidence>
<accession>A0AAF0I5X4</accession>
<evidence type="ECO:0000256" key="3">
    <source>
        <dbReference type="ARBA" id="ARBA00022448"/>
    </source>
</evidence>
<feature type="signal peptide" evidence="8">
    <location>
        <begin position="1"/>
        <end position="17"/>
    </location>
</feature>
<keyword evidence="8" id="KW-0732">Signal</keyword>
<keyword evidence="6" id="KW-0472">Membrane</keyword>
<protein>
    <submittedName>
        <fullName evidence="9">TolC family protein</fullName>
    </submittedName>
</protein>
<dbReference type="SUPFAM" id="SSF56954">
    <property type="entry name" value="Outer membrane efflux proteins (OEP)"/>
    <property type="match status" value="1"/>
</dbReference>
<dbReference type="KEGG" id="slom:PXH66_10885"/>
<evidence type="ECO:0000256" key="5">
    <source>
        <dbReference type="ARBA" id="ARBA00022692"/>
    </source>
</evidence>
<dbReference type="GO" id="GO:1990281">
    <property type="term" value="C:efflux pump complex"/>
    <property type="evidence" value="ECO:0007669"/>
    <property type="project" value="TreeGrafter"/>
</dbReference>
<organism evidence="9 10">
    <name type="scientific">Synoicihabitans lomoniglobus</name>
    <dbReference type="NCBI Taxonomy" id="2909285"/>
    <lineage>
        <taxon>Bacteria</taxon>
        <taxon>Pseudomonadati</taxon>
        <taxon>Verrucomicrobiota</taxon>
        <taxon>Opitutia</taxon>
        <taxon>Opitutales</taxon>
        <taxon>Opitutaceae</taxon>
        <taxon>Synoicihabitans</taxon>
    </lineage>
</organism>
<evidence type="ECO:0000256" key="7">
    <source>
        <dbReference type="ARBA" id="ARBA00023237"/>
    </source>
</evidence>
<evidence type="ECO:0000256" key="8">
    <source>
        <dbReference type="SAM" id="SignalP"/>
    </source>
</evidence>
<dbReference type="GO" id="GO:0015562">
    <property type="term" value="F:efflux transmembrane transporter activity"/>
    <property type="evidence" value="ECO:0007669"/>
    <property type="project" value="InterPro"/>
</dbReference>
<comment type="similarity">
    <text evidence="2">Belongs to the outer membrane factor (OMF) (TC 1.B.17) family.</text>
</comment>
<proteinExistence type="inferred from homology"/>
<dbReference type="InterPro" id="IPR003423">
    <property type="entry name" value="OMP_efflux"/>
</dbReference>
<keyword evidence="10" id="KW-1185">Reference proteome</keyword>
<dbReference type="Gene3D" id="1.20.1600.10">
    <property type="entry name" value="Outer membrane efflux proteins (OEP)"/>
    <property type="match status" value="1"/>
</dbReference>
<dbReference type="GO" id="GO:0009279">
    <property type="term" value="C:cell outer membrane"/>
    <property type="evidence" value="ECO:0007669"/>
    <property type="project" value="UniProtKB-SubCell"/>
</dbReference>
<dbReference type="PANTHER" id="PTHR30026:SF20">
    <property type="entry name" value="OUTER MEMBRANE PROTEIN TOLC"/>
    <property type="match status" value="1"/>
</dbReference>
<comment type="subcellular location">
    <subcellularLocation>
        <location evidence="1">Cell outer membrane</location>
    </subcellularLocation>
</comment>
<dbReference type="Proteomes" id="UP001218638">
    <property type="component" value="Chromosome"/>
</dbReference>
<evidence type="ECO:0000256" key="6">
    <source>
        <dbReference type="ARBA" id="ARBA00023136"/>
    </source>
</evidence>
<keyword evidence="3" id="KW-0813">Transport</keyword>
<dbReference type="InterPro" id="IPR051906">
    <property type="entry name" value="TolC-like"/>
</dbReference>
<keyword evidence="7" id="KW-0998">Cell outer membrane</keyword>